<evidence type="ECO:0000256" key="2">
    <source>
        <dbReference type="ARBA" id="ARBA00022840"/>
    </source>
</evidence>
<dbReference type="InterPro" id="IPR002586">
    <property type="entry name" value="CobQ/CobB/MinD/ParA_Nub-bd_dom"/>
</dbReference>
<dbReference type="InterPro" id="IPR027417">
    <property type="entry name" value="P-loop_NTPase"/>
</dbReference>
<evidence type="ECO:0000313" key="4">
    <source>
        <dbReference type="EMBL" id="MDT7042315.1"/>
    </source>
</evidence>
<keyword evidence="5" id="KW-1185">Reference proteome</keyword>
<evidence type="ECO:0000256" key="1">
    <source>
        <dbReference type="ARBA" id="ARBA00022741"/>
    </source>
</evidence>
<dbReference type="Proteomes" id="UP001250932">
    <property type="component" value="Unassembled WGS sequence"/>
</dbReference>
<evidence type="ECO:0000259" key="3">
    <source>
        <dbReference type="Pfam" id="PF01656"/>
    </source>
</evidence>
<name>A0ABU3K7E8_9BACT</name>
<dbReference type="PANTHER" id="PTHR43384:SF4">
    <property type="entry name" value="CELLULOSE BIOSYNTHESIS PROTEIN BCSQ-RELATED"/>
    <property type="match status" value="1"/>
</dbReference>
<sequence>MAVILSIASGKGGAGKSMVSSNLGLLLAKRGYRVTLVDLDTGGANLHVLFGHFHPKATLTDFLNRKAKTLQGVAEPLPVHQNLSLISGTGETLLTSNLPHPKKKRLLNHLRKLDSDLVLVDVGAGTHFHTLDFFLFANGYLTVATPDPTSVLDLYRFIKLAAIRRVLSAFLARDPVATALSNQEFQSIQDVLNAVGQTNEAGTAIARTALESFHPCLILNRMGMASKVNTLHLQQMVQQYIGTELHVLGQIPQDEAVERSIRKYLPVVDHNPTSPAARAFESITDSLEVWMESNLSVVEEW</sequence>
<organism evidence="4 5">
    <name type="scientific">Candidatus Nitronereus thalassa</name>
    <dbReference type="NCBI Taxonomy" id="3020898"/>
    <lineage>
        <taxon>Bacteria</taxon>
        <taxon>Pseudomonadati</taxon>
        <taxon>Nitrospirota</taxon>
        <taxon>Nitrospiria</taxon>
        <taxon>Nitrospirales</taxon>
        <taxon>Nitrospiraceae</taxon>
        <taxon>Candidatus Nitronereus</taxon>
    </lineage>
</organism>
<dbReference type="EMBL" id="JAQOUE010000001">
    <property type="protein sequence ID" value="MDT7042315.1"/>
    <property type="molecule type" value="Genomic_DNA"/>
</dbReference>
<dbReference type="PANTHER" id="PTHR43384">
    <property type="entry name" value="SEPTUM SITE-DETERMINING PROTEIN MIND HOMOLOG, CHLOROPLASTIC-RELATED"/>
    <property type="match status" value="1"/>
</dbReference>
<gene>
    <name evidence="4" type="ORF">PPG34_08120</name>
</gene>
<dbReference type="InterPro" id="IPR050625">
    <property type="entry name" value="ParA/MinD_ATPase"/>
</dbReference>
<dbReference type="Pfam" id="PF01656">
    <property type="entry name" value="CbiA"/>
    <property type="match status" value="1"/>
</dbReference>
<proteinExistence type="predicted"/>
<reference evidence="4 5" key="1">
    <citation type="journal article" date="2023" name="ISME J.">
        <title>Cultivation and genomic characterization of novel and ubiquitous marine nitrite-oxidizing bacteria from the Nitrospirales.</title>
        <authorList>
            <person name="Mueller A.J."/>
            <person name="Daebeler A."/>
            <person name="Herbold C.W."/>
            <person name="Kirkegaard R.H."/>
            <person name="Daims H."/>
        </authorList>
    </citation>
    <scope>NUCLEOTIDE SEQUENCE [LARGE SCALE GENOMIC DNA]</scope>
    <source>
        <strain evidence="4 5">EB</strain>
    </source>
</reference>
<dbReference type="Gene3D" id="3.40.50.300">
    <property type="entry name" value="P-loop containing nucleotide triphosphate hydrolases"/>
    <property type="match status" value="1"/>
</dbReference>
<evidence type="ECO:0000313" key="5">
    <source>
        <dbReference type="Proteomes" id="UP001250932"/>
    </source>
</evidence>
<feature type="domain" description="CobQ/CobB/MinD/ParA nucleotide binding" evidence="3">
    <location>
        <begin position="6"/>
        <end position="266"/>
    </location>
</feature>
<protein>
    <submittedName>
        <fullName evidence="4">P-loop NTPase</fullName>
    </submittedName>
</protein>
<keyword evidence="2" id="KW-0067">ATP-binding</keyword>
<dbReference type="SUPFAM" id="SSF52540">
    <property type="entry name" value="P-loop containing nucleoside triphosphate hydrolases"/>
    <property type="match status" value="1"/>
</dbReference>
<dbReference type="RefSeq" id="WP_313832699.1">
    <property type="nucleotide sequence ID" value="NZ_JAQOUE010000001.1"/>
</dbReference>
<accession>A0ABU3K7E8</accession>
<comment type="caution">
    <text evidence="4">The sequence shown here is derived from an EMBL/GenBank/DDBJ whole genome shotgun (WGS) entry which is preliminary data.</text>
</comment>
<keyword evidence="1" id="KW-0547">Nucleotide-binding</keyword>